<dbReference type="Gene3D" id="3.40.50.410">
    <property type="entry name" value="von Willebrand factor, type A domain"/>
    <property type="match status" value="1"/>
</dbReference>
<dbReference type="EMBL" id="JBHSQJ010000023">
    <property type="protein sequence ID" value="MFC5907055.1"/>
    <property type="molecule type" value="Genomic_DNA"/>
</dbReference>
<feature type="region of interest" description="Disordered" evidence="2">
    <location>
        <begin position="166"/>
        <end position="295"/>
    </location>
</feature>
<dbReference type="PROSITE" id="PS50234">
    <property type="entry name" value="VWFA"/>
    <property type="match status" value="1"/>
</dbReference>
<dbReference type="CDD" id="cd06974">
    <property type="entry name" value="TerD_like"/>
    <property type="match status" value="1"/>
</dbReference>
<dbReference type="InterPro" id="IPR019303">
    <property type="entry name" value="vWA_TerF_C"/>
</dbReference>
<dbReference type="Gene3D" id="2.60.60.30">
    <property type="entry name" value="sav2460 like domains"/>
    <property type="match status" value="1"/>
</dbReference>
<gene>
    <name evidence="4" type="ORF">ACFP3V_07470</name>
</gene>
<evidence type="ECO:0000313" key="5">
    <source>
        <dbReference type="Proteomes" id="UP001596174"/>
    </source>
</evidence>
<dbReference type="Pfam" id="PF10138">
    <property type="entry name" value="vWA-TerF-like"/>
    <property type="match status" value="2"/>
</dbReference>
<dbReference type="InterPro" id="IPR002035">
    <property type="entry name" value="VWF_A"/>
</dbReference>
<dbReference type="PANTHER" id="PTHR32097">
    <property type="entry name" value="CAMP-BINDING PROTEIN 1-RELATED"/>
    <property type="match status" value="1"/>
</dbReference>
<comment type="similarity">
    <text evidence="1">Belongs to the CAPAB/TerDEXZ family.</text>
</comment>
<evidence type="ECO:0000313" key="4">
    <source>
        <dbReference type="EMBL" id="MFC5907055.1"/>
    </source>
</evidence>
<accession>A0ABW1FX62</accession>
<dbReference type="InterPro" id="IPR036465">
    <property type="entry name" value="vWFA_dom_sf"/>
</dbReference>
<dbReference type="InterPro" id="IPR003325">
    <property type="entry name" value="TerD"/>
</dbReference>
<dbReference type="CDD" id="cd00198">
    <property type="entry name" value="vWFA"/>
    <property type="match status" value="1"/>
</dbReference>
<reference evidence="5" key="1">
    <citation type="journal article" date="2019" name="Int. J. Syst. Evol. Microbiol.">
        <title>The Global Catalogue of Microorganisms (GCM) 10K type strain sequencing project: providing services to taxonomists for standard genome sequencing and annotation.</title>
        <authorList>
            <consortium name="The Broad Institute Genomics Platform"/>
            <consortium name="The Broad Institute Genome Sequencing Center for Infectious Disease"/>
            <person name="Wu L."/>
            <person name="Ma J."/>
        </authorList>
    </citation>
    <scope>NUCLEOTIDE SEQUENCE [LARGE SCALE GENOMIC DNA]</scope>
    <source>
        <strain evidence="5">JCM 4816</strain>
    </source>
</reference>
<keyword evidence="5" id="KW-1185">Reference proteome</keyword>
<dbReference type="InterPro" id="IPR051324">
    <property type="entry name" value="Stress/Tellurium_Resist"/>
</dbReference>
<feature type="compositionally biased region" description="Low complexity" evidence="2">
    <location>
        <begin position="180"/>
        <end position="191"/>
    </location>
</feature>
<dbReference type="SUPFAM" id="SSF53300">
    <property type="entry name" value="vWA-like"/>
    <property type="match status" value="1"/>
</dbReference>
<dbReference type="PANTHER" id="PTHR32097:SF4">
    <property type="entry name" value="GENERAL STRESS PROTEIN 16U"/>
    <property type="match status" value="1"/>
</dbReference>
<name>A0ABW1FX62_9ACTN</name>
<evidence type="ECO:0000256" key="2">
    <source>
        <dbReference type="SAM" id="MobiDB-lite"/>
    </source>
</evidence>
<feature type="compositionally biased region" description="Low complexity" evidence="2">
    <location>
        <begin position="235"/>
        <end position="264"/>
    </location>
</feature>
<dbReference type="Pfam" id="PF02342">
    <property type="entry name" value="TerD"/>
    <property type="match status" value="1"/>
</dbReference>
<evidence type="ECO:0000256" key="1">
    <source>
        <dbReference type="ARBA" id="ARBA00008775"/>
    </source>
</evidence>
<sequence length="598" mass="62157">MTAIAKGANVPVPATTLRAEVSWQSGPGVPAVDVSALLLTASGRVRSDDDFVFYNQPVHAASAGAVRQDGNAVTVELPRVEPQIDRVVIGASADGGTFGQVPGLQLRVTGPDGAELAVFSITDATSETAFLFGEFYRRADAWKFRAVGQGYATGLAGLATDFGISVDESPTDTPAQSHTGPQAPGAAGYGPPAHPAPAQPAAGYAQPLAPQAPASGPYAQPPAPQAPGAGGYGAAGQPQPQPGYGQPATSTPGAPAQPAAAYSQPPAPPQAPAAGPYAQPPAPQAPGGGGYGAPAGYPGQAPAGAGVPGAGGPISLKKQKLINMEKSLADRGDHALLDLTKKAAISLEKHGLSEHTARVALCLDISGSMHTLYRSGKVQALVERVLALGLRFDDNGEVDVFLFGTGGHEAGSVGAGSYQGWTQSMLQRNRLEPGTNYAAAMQLIRRHYFGSDGPRHQPFADQQPVYVMFVTDGHTTSEQPTRQQVLSSSYEPLFWQFMGIGKSSRSVDAPQAQQPAADAGKGGRFGRRFRAAAANWGDGTFRFLEELDDLPGRFLDNADFFAVQDPANLSDEQLYDLMTAEYPNWLKQAHGRGLLPPV</sequence>
<proteinExistence type="inferred from homology"/>
<feature type="domain" description="VWFA" evidence="3">
    <location>
        <begin position="358"/>
        <end position="578"/>
    </location>
</feature>
<evidence type="ECO:0000259" key="3">
    <source>
        <dbReference type="PROSITE" id="PS50234"/>
    </source>
</evidence>
<dbReference type="RefSeq" id="WP_380581086.1">
    <property type="nucleotide sequence ID" value="NZ_JBHSQJ010000023.1"/>
</dbReference>
<feature type="compositionally biased region" description="Low complexity" evidence="2">
    <location>
        <begin position="199"/>
        <end position="218"/>
    </location>
</feature>
<comment type="caution">
    <text evidence="4">The sequence shown here is derived from an EMBL/GenBank/DDBJ whole genome shotgun (WGS) entry which is preliminary data.</text>
</comment>
<organism evidence="4 5">
    <name type="scientific">Streptacidiphilus monticola</name>
    <dbReference type="NCBI Taxonomy" id="2161674"/>
    <lineage>
        <taxon>Bacteria</taxon>
        <taxon>Bacillati</taxon>
        <taxon>Actinomycetota</taxon>
        <taxon>Actinomycetes</taxon>
        <taxon>Kitasatosporales</taxon>
        <taxon>Streptomycetaceae</taxon>
        <taxon>Streptacidiphilus</taxon>
    </lineage>
</organism>
<protein>
    <submittedName>
        <fullName evidence="4">VWA domain-containing protein</fullName>
    </submittedName>
</protein>
<dbReference type="Proteomes" id="UP001596174">
    <property type="component" value="Unassembled WGS sequence"/>
</dbReference>